<comment type="caution">
    <text evidence="2">The sequence shown here is derived from an EMBL/GenBank/DDBJ whole genome shotgun (WGS) entry which is preliminary data.</text>
</comment>
<feature type="signal peptide" evidence="1">
    <location>
        <begin position="1"/>
        <end position="21"/>
    </location>
</feature>
<organism evidence="2 3">
    <name type="scientific">Sphingomonas yabuuchiae</name>
    <dbReference type="NCBI Taxonomy" id="172044"/>
    <lineage>
        <taxon>Bacteria</taxon>
        <taxon>Pseudomonadati</taxon>
        <taxon>Pseudomonadota</taxon>
        <taxon>Alphaproteobacteria</taxon>
        <taxon>Sphingomonadales</taxon>
        <taxon>Sphingomonadaceae</taxon>
        <taxon>Sphingomonas</taxon>
    </lineage>
</organism>
<dbReference type="SUPFAM" id="SSF56925">
    <property type="entry name" value="OMPA-like"/>
    <property type="match status" value="1"/>
</dbReference>
<evidence type="ECO:0000313" key="3">
    <source>
        <dbReference type="Proteomes" id="UP000073923"/>
    </source>
</evidence>
<dbReference type="OrthoDB" id="7594964at2"/>
<evidence type="ECO:0000256" key="1">
    <source>
        <dbReference type="SAM" id="SignalP"/>
    </source>
</evidence>
<accession>A0A147ITK4</accession>
<keyword evidence="1" id="KW-0732">Signal</keyword>
<dbReference type="PATRIC" id="fig|172044.3.peg.1501"/>
<dbReference type="EMBL" id="LDTF01000037">
    <property type="protein sequence ID" value="KTT98836.1"/>
    <property type="molecule type" value="Genomic_DNA"/>
</dbReference>
<protein>
    <submittedName>
        <fullName evidence="2">Opacity protein</fullName>
    </submittedName>
</protein>
<sequence length="213" mass="22118">MRKLSLVAAAAAAFVAVPAMAQDMNTTDTAAAPAPAADTATAPDGTRAFGIEPYVAIMGGWEQFDRQTVAGIPTQPKGYNLDGALVEGIVGFNVPLGPVFVGAEGAVAKGVSGDIDWQYGAYGRAGFRAGESGLFYGKVGYRWNNFHNFAPGVSGDLKRDYHATVYGVGAEVGPKDIGLGGLTGNSGLRLRMEVSTFDNAHSFRPMAGVVAHF</sequence>
<proteinExistence type="predicted"/>
<feature type="chain" id="PRO_5007548983" evidence="1">
    <location>
        <begin position="22"/>
        <end position="213"/>
    </location>
</feature>
<dbReference type="AlphaFoldDB" id="A0A147ITK4"/>
<dbReference type="Proteomes" id="UP000073923">
    <property type="component" value="Unassembled WGS sequence"/>
</dbReference>
<reference evidence="2 3" key="1">
    <citation type="journal article" date="2016" name="Front. Microbiol.">
        <title>Genomic Resource of Rice Seed Associated Bacteria.</title>
        <authorList>
            <person name="Midha S."/>
            <person name="Bansal K."/>
            <person name="Sharma S."/>
            <person name="Kumar N."/>
            <person name="Patil P.P."/>
            <person name="Chaudhry V."/>
            <person name="Patil P.B."/>
        </authorList>
    </citation>
    <scope>NUCLEOTIDE SEQUENCE [LARGE SCALE GENOMIC DNA]</scope>
    <source>
        <strain evidence="2 3">NS355</strain>
    </source>
</reference>
<dbReference type="InterPro" id="IPR011250">
    <property type="entry name" value="OMP/PagP_B-barrel"/>
</dbReference>
<evidence type="ECO:0000313" key="2">
    <source>
        <dbReference type="EMBL" id="KTT98836.1"/>
    </source>
</evidence>
<name>A0A147ITK4_9SPHN</name>
<dbReference type="RefSeq" id="WP_058745323.1">
    <property type="nucleotide sequence ID" value="NZ_LDTF01000037.1"/>
</dbReference>
<gene>
    <name evidence="2" type="ORF">NS355_08535</name>
</gene>